<dbReference type="InterPro" id="IPR008927">
    <property type="entry name" value="6-PGluconate_DH-like_C_sf"/>
</dbReference>
<dbReference type="SUPFAM" id="SSF55021">
    <property type="entry name" value="ACT-like"/>
    <property type="match status" value="1"/>
</dbReference>
<feature type="domain" description="ACT" evidence="11">
    <location>
        <begin position="293"/>
        <end position="369"/>
    </location>
</feature>
<comment type="caution">
    <text evidence="12">The sequence shown here is derived from an EMBL/GenBank/DDBJ whole genome shotgun (WGS) entry which is preliminary data.</text>
</comment>
<dbReference type="Gene3D" id="3.40.50.720">
    <property type="entry name" value="NAD(P)-binding Rossmann-like Domain"/>
    <property type="match status" value="1"/>
</dbReference>
<organism evidence="12 13">
    <name type="scientific">Pseudolysinimonas yzui</name>
    <dbReference type="NCBI Taxonomy" id="2708254"/>
    <lineage>
        <taxon>Bacteria</taxon>
        <taxon>Bacillati</taxon>
        <taxon>Actinomycetota</taxon>
        <taxon>Actinomycetes</taxon>
        <taxon>Micrococcales</taxon>
        <taxon>Microbacteriaceae</taxon>
        <taxon>Pseudolysinimonas</taxon>
    </lineage>
</organism>
<dbReference type="GO" id="GO:0008977">
    <property type="term" value="F:prephenate dehydrogenase (NAD+) activity"/>
    <property type="evidence" value="ECO:0007669"/>
    <property type="project" value="UniProtKB-EC"/>
</dbReference>
<reference evidence="12" key="2">
    <citation type="submission" date="2020-09" db="EMBL/GenBank/DDBJ databases">
        <authorList>
            <person name="Sun Q."/>
            <person name="Zhou Y."/>
        </authorList>
    </citation>
    <scope>NUCLEOTIDE SEQUENCE</scope>
    <source>
        <strain evidence="12">CGMCC 1.16548</strain>
    </source>
</reference>
<dbReference type="PANTHER" id="PTHR21363">
    <property type="entry name" value="PREPHENATE DEHYDROGENASE"/>
    <property type="match status" value="1"/>
</dbReference>
<gene>
    <name evidence="12" type="ORF">GCM10011600_09840</name>
</gene>
<dbReference type="GO" id="GO:0070403">
    <property type="term" value="F:NAD+ binding"/>
    <property type="evidence" value="ECO:0007669"/>
    <property type="project" value="InterPro"/>
</dbReference>
<evidence type="ECO:0000259" key="11">
    <source>
        <dbReference type="PROSITE" id="PS51671"/>
    </source>
</evidence>
<keyword evidence="6" id="KW-0560">Oxidoreductase</keyword>
<name>A0A8J3M377_9MICO</name>
<evidence type="ECO:0000256" key="7">
    <source>
        <dbReference type="ARBA" id="ARBA00023027"/>
    </source>
</evidence>
<dbReference type="NCBIfam" id="NF005112">
    <property type="entry name" value="PRK06545.2-4"/>
    <property type="match status" value="1"/>
</dbReference>
<keyword evidence="7" id="KW-0520">NAD</keyword>
<dbReference type="PROSITE" id="PS51176">
    <property type="entry name" value="PDH_ADH"/>
    <property type="match status" value="1"/>
</dbReference>
<dbReference type="InterPro" id="IPR046826">
    <property type="entry name" value="PDH_N"/>
</dbReference>
<dbReference type="InterPro" id="IPR045865">
    <property type="entry name" value="ACT-like_dom_sf"/>
</dbReference>
<keyword evidence="8" id="KW-0028">Amino-acid biosynthesis</keyword>
<dbReference type="EMBL" id="BNAI01000001">
    <property type="protein sequence ID" value="GHF10725.1"/>
    <property type="molecule type" value="Genomic_DNA"/>
</dbReference>
<dbReference type="InterPro" id="IPR050812">
    <property type="entry name" value="Preph/Arog_dehydrog"/>
</dbReference>
<dbReference type="InterPro" id="IPR046825">
    <property type="entry name" value="PDH_C"/>
</dbReference>
<proteinExistence type="inferred from homology"/>
<dbReference type="Pfam" id="PF02153">
    <property type="entry name" value="PDH_N"/>
    <property type="match status" value="1"/>
</dbReference>
<comment type="similarity">
    <text evidence="2">Belongs to the prephenate/arogenate dehydrogenase family.</text>
</comment>
<keyword evidence="5" id="KW-0827">Tyrosine biosynthesis</keyword>
<sequence>MNAARLAGQVRIVGTGLLGTSIGLALRHLGVDVILANRSPAALRLAIDYGAGREAAPGDDPALVIVAVAPDSTADLVAAELDAHPGALVTDVASIKGSILADLTARGADVARYLGSHPMAGRERGGAMAARADIFLGRPWVITPHALTTPAQERLIEALALDLGSTPIRLSPDEHDRAVALVSHVPQIVASLLAARLLGGSAAVPALAGQGLRDTTRIAGSDPELWMQILGANAAPVTEVLRAFRDDLDGVVAALEDPAAPGAPTRLAAMLTRGNQGVARIPGKHGSDARYETLVVQVADAPGELARLLTEIGEEGVNMEDLRLEHSPGAQIGFAEIAVVPEAAGRLAEALEARGWELARGGQTQGSTS</sequence>
<dbReference type="Pfam" id="PF20463">
    <property type="entry name" value="PDH_C"/>
    <property type="match status" value="1"/>
</dbReference>
<dbReference type="AlphaFoldDB" id="A0A8J3M377"/>
<dbReference type="RefSeq" id="WP_191282252.1">
    <property type="nucleotide sequence ID" value="NZ_BNAI01000001.1"/>
</dbReference>
<accession>A0A8J3M377</accession>
<dbReference type="PANTHER" id="PTHR21363:SF0">
    <property type="entry name" value="PREPHENATE DEHYDROGENASE [NADP(+)]"/>
    <property type="match status" value="1"/>
</dbReference>
<protein>
    <recommendedName>
        <fullName evidence="4">Prephenate dehydrogenase</fullName>
        <ecNumber evidence="3">1.3.1.12</ecNumber>
    </recommendedName>
</protein>
<dbReference type="GO" id="GO:0006571">
    <property type="term" value="P:tyrosine biosynthetic process"/>
    <property type="evidence" value="ECO:0007669"/>
    <property type="project" value="UniProtKB-UniPathway"/>
</dbReference>
<comment type="catalytic activity">
    <reaction evidence="9">
        <text>prephenate + NAD(+) = 3-(4-hydroxyphenyl)pyruvate + CO2 + NADH</text>
        <dbReference type="Rhea" id="RHEA:13869"/>
        <dbReference type="ChEBI" id="CHEBI:16526"/>
        <dbReference type="ChEBI" id="CHEBI:29934"/>
        <dbReference type="ChEBI" id="CHEBI:36242"/>
        <dbReference type="ChEBI" id="CHEBI:57540"/>
        <dbReference type="ChEBI" id="CHEBI:57945"/>
        <dbReference type="EC" id="1.3.1.12"/>
    </reaction>
</comment>
<dbReference type="SUPFAM" id="SSF51735">
    <property type="entry name" value="NAD(P)-binding Rossmann-fold domains"/>
    <property type="match status" value="1"/>
</dbReference>
<dbReference type="GO" id="GO:0004665">
    <property type="term" value="F:prephenate dehydrogenase (NADP+) activity"/>
    <property type="evidence" value="ECO:0007669"/>
    <property type="project" value="InterPro"/>
</dbReference>
<reference evidence="12" key="1">
    <citation type="journal article" date="2014" name="Int. J. Syst. Evol. Microbiol.">
        <title>Complete genome sequence of Corynebacterium casei LMG S-19264T (=DSM 44701T), isolated from a smear-ripened cheese.</title>
        <authorList>
            <consortium name="US DOE Joint Genome Institute (JGI-PGF)"/>
            <person name="Walter F."/>
            <person name="Albersmeier A."/>
            <person name="Kalinowski J."/>
            <person name="Ruckert C."/>
        </authorList>
    </citation>
    <scope>NUCLEOTIDE SEQUENCE</scope>
    <source>
        <strain evidence="12">CGMCC 1.16548</strain>
    </source>
</reference>
<keyword evidence="13" id="KW-1185">Reference proteome</keyword>
<dbReference type="Proteomes" id="UP000617531">
    <property type="component" value="Unassembled WGS sequence"/>
</dbReference>
<evidence type="ECO:0000256" key="3">
    <source>
        <dbReference type="ARBA" id="ARBA00012068"/>
    </source>
</evidence>
<dbReference type="SUPFAM" id="SSF48179">
    <property type="entry name" value="6-phosphogluconate dehydrogenase C-terminal domain-like"/>
    <property type="match status" value="1"/>
</dbReference>
<dbReference type="NCBIfam" id="NF005111">
    <property type="entry name" value="PRK06545.2-3"/>
    <property type="match status" value="1"/>
</dbReference>
<evidence type="ECO:0000256" key="9">
    <source>
        <dbReference type="ARBA" id="ARBA00049260"/>
    </source>
</evidence>
<dbReference type="PROSITE" id="PS51671">
    <property type="entry name" value="ACT"/>
    <property type="match status" value="1"/>
</dbReference>
<evidence type="ECO:0000313" key="12">
    <source>
        <dbReference type="EMBL" id="GHF10725.1"/>
    </source>
</evidence>
<dbReference type="EC" id="1.3.1.12" evidence="3"/>
<dbReference type="InterPro" id="IPR002912">
    <property type="entry name" value="ACT_dom"/>
</dbReference>
<dbReference type="InterPro" id="IPR036291">
    <property type="entry name" value="NAD(P)-bd_dom_sf"/>
</dbReference>
<dbReference type="Gene3D" id="1.10.3660.10">
    <property type="entry name" value="6-phosphogluconate dehydrogenase C-terminal like domain"/>
    <property type="match status" value="1"/>
</dbReference>
<evidence type="ECO:0000256" key="4">
    <source>
        <dbReference type="ARBA" id="ARBA00016891"/>
    </source>
</evidence>
<keyword evidence="8" id="KW-0057">Aromatic amino acid biosynthesis</keyword>
<evidence type="ECO:0000256" key="2">
    <source>
        <dbReference type="ARBA" id="ARBA00007964"/>
    </source>
</evidence>
<evidence type="ECO:0000259" key="10">
    <source>
        <dbReference type="PROSITE" id="PS51176"/>
    </source>
</evidence>
<evidence type="ECO:0000256" key="1">
    <source>
        <dbReference type="ARBA" id="ARBA00005067"/>
    </source>
</evidence>
<evidence type="ECO:0000256" key="5">
    <source>
        <dbReference type="ARBA" id="ARBA00022498"/>
    </source>
</evidence>
<feature type="domain" description="Prephenate/arogenate dehydrogenase" evidence="10">
    <location>
        <begin position="8"/>
        <end position="289"/>
    </location>
</feature>
<dbReference type="UniPathway" id="UPA00122">
    <property type="reaction ID" value="UER00961"/>
</dbReference>
<evidence type="ECO:0000313" key="13">
    <source>
        <dbReference type="Proteomes" id="UP000617531"/>
    </source>
</evidence>
<evidence type="ECO:0000256" key="6">
    <source>
        <dbReference type="ARBA" id="ARBA00023002"/>
    </source>
</evidence>
<evidence type="ECO:0000256" key="8">
    <source>
        <dbReference type="ARBA" id="ARBA00023141"/>
    </source>
</evidence>
<comment type="pathway">
    <text evidence="1">Amino-acid biosynthesis; L-tyrosine biosynthesis; (4-hydroxyphenyl)pyruvate from prephenate (NAD(+) route): step 1/1.</text>
</comment>
<dbReference type="InterPro" id="IPR003099">
    <property type="entry name" value="Prephen_DH"/>
</dbReference>